<feature type="domain" description="RRM" evidence="6">
    <location>
        <begin position="368"/>
        <end position="446"/>
    </location>
</feature>
<evidence type="ECO:0000256" key="4">
    <source>
        <dbReference type="PROSITE-ProRule" id="PRU00176"/>
    </source>
</evidence>
<feature type="compositionally biased region" description="Basic and acidic residues" evidence="5">
    <location>
        <begin position="76"/>
        <end position="113"/>
    </location>
</feature>
<evidence type="ECO:0000313" key="7">
    <source>
        <dbReference type="EMBL" id="CAK9096127.1"/>
    </source>
</evidence>
<evidence type="ECO:0000313" key="8">
    <source>
        <dbReference type="Proteomes" id="UP001642464"/>
    </source>
</evidence>
<keyword evidence="2 4" id="KW-0694">RNA-binding</keyword>
<dbReference type="PANTHER" id="PTHR23139">
    <property type="entry name" value="RNA-BINDING PROTEIN"/>
    <property type="match status" value="1"/>
</dbReference>
<dbReference type="Proteomes" id="UP001642464">
    <property type="component" value="Unassembled WGS sequence"/>
</dbReference>
<feature type="domain" description="RRM" evidence="6">
    <location>
        <begin position="232"/>
        <end position="326"/>
    </location>
</feature>
<evidence type="ECO:0000256" key="1">
    <source>
        <dbReference type="ARBA" id="ARBA00022664"/>
    </source>
</evidence>
<feature type="compositionally biased region" description="Basic and acidic residues" evidence="5">
    <location>
        <begin position="12"/>
        <end position="23"/>
    </location>
</feature>
<comment type="caution">
    <text evidence="7">The sequence shown here is derived from an EMBL/GenBank/DDBJ whole genome shotgun (WGS) entry which is preliminary data.</text>
</comment>
<evidence type="ECO:0000259" key="6">
    <source>
        <dbReference type="PROSITE" id="PS50102"/>
    </source>
</evidence>
<feature type="compositionally biased region" description="Basic and acidic residues" evidence="5">
    <location>
        <begin position="121"/>
        <end position="146"/>
    </location>
</feature>
<feature type="compositionally biased region" description="Basic residues" evidence="5">
    <location>
        <begin position="147"/>
        <end position="159"/>
    </location>
</feature>
<proteinExistence type="predicted"/>
<dbReference type="InterPro" id="IPR035979">
    <property type="entry name" value="RBD_domain_sf"/>
</dbReference>
<dbReference type="SMART" id="SM00360">
    <property type="entry name" value="RRM"/>
    <property type="match status" value="2"/>
</dbReference>
<dbReference type="SUPFAM" id="SSF54928">
    <property type="entry name" value="RNA-binding domain, RBD"/>
    <property type="match status" value="2"/>
</dbReference>
<reference evidence="7 8" key="1">
    <citation type="submission" date="2024-02" db="EMBL/GenBank/DDBJ databases">
        <authorList>
            <person name="Chen Y."/>
            <person name="Shah S."/>
            <person name="Dougan E. K."/>
            <person name="Thang M."/>
            <person name="Chan C."/>
        </authorList>
    </citation>
    <scope>NUCLEOTIDE SEQUENCE [LARGE SCALE GENOMIC DNA]</scope>
</reference>
<dbReference type="Gene3D" id="3.30.70.330">
    <property type="match status" value="3"/>
</dbReference>
<keyword evidence="3" id="KW-0508">mRNA splicing</keyword>
<feature type="compositionally biased region" description="Acidic residues" evidence="5">
    <location>
        <begin position="1"/>
        <end position="11"/>
    </location>
</feature>
<feature type="region of interest" description="Disordered" evidence="5">
    <location>
        <begin position="76"/>
        <end position="210"/>
    </location>
</feature>
<dbReference type="PROSITE" id="PS50102">
    <property type="entry name" value="RRM"/>
    <property type="match status" value="2"/>
</dbReference>
<feature type="region of interest" description="Disordered" evidence="5">
    <location>
        <begin position="1"/>
        <end position="24"/>
    </location>
</feature>
<dbReference type="EMBL" id="CAXAMM010040906">
    <property type="protein sequence ID" value="CAK9096127.1"/>
    <property type="molecule type" value="Genomic_DNA"/>
</dbReference>
<sequence>MAGDATVDETAAEVKVKTEKPADSDEVVADPAGFLTGTVKIEDGTTIKKEDLDAKVKQEKKEEEKDIKVDAVKGEGVKGEGVKQEGNVKQEKMRSEEDVKNEMKMEGTKREDFYALATKGEGAKGEVKGETKGEIKGEGVKGESKRERSRSKKKKKKDKVKKEKADGDEKKKDKKRKKSESPGGTRKRKSKWGPDTGGFSMSAMPGGRSGLLPAAEADELMPRFSDEEMVQRSLVLENLSLSCTGQELIEFFNGAILAVTGNAVHQAANRNMSPVFACTITEEDSRSSKRKTAELKFRTPDGASVGMKLNGIEYKGHKVTVKRPDAFTKPSDGQDPSVKINLHEMSMAKMIGGATDSRGMPMPQGPSPKLSIFNLPDAMTEQICRDLLSQFGKLRMLSLIRDLGTGKIKGYGIFEYDNPNDVDLAIVALNGFVCGQNVIRVQKLGQQSTTTTTKPQPVAATAMPNSMTQKIVKNPVLAMQVKQGREVGSRPSTVVQLMNAVYQEDVMDDQDYDDITSEVHAEASKHGNVMRVVIPKPAKDGTYVDGVGKIFVAFSDLTAARKFQMDANGRKFENRVVCAAFYPVEKFNEGKFKLWSA</sequence>
<name>A0ABP0RAH8_9DINO</name>
<dbReference type="GO" id="GO:1990904">
    <property type="term" value="C:ribonucleoprotein complex"/>
    <property type="evidence" value="ECO:0007669"/>
    <property type="project" value="UniProtKB-KW"/>
</dbReference>
<evidence type="ECO:0000256" key="3">
    <source>
        <dbReference type="ARBA" id="ARBA00023187"/>
    </source>
</evidence>
<dbReference type="InterPro" id="IPR012677">
    <property type="entry name" value="Nucleotide-bd_a/b_plait_sf"/>
</dbReference>
<keyword evidence="8" id="KW-1185">Reference proteome</keyword>
<gene>
    <name evidence="7" type="ORF">SCF082_LOCUS45149</name>
</gene>
<protein>
    <submittedName>
        <fullName evidence="7">Splicing factor U2af large subunit A (U2 auxiliary factor 65 kDa subunit A) (U2 small nuclear ribonucleoprotein auxiliary factor large subunit A) (U2 snRNP auxiliary factor large subunit A)</fullName>
    </submittedName>
</protein>
<accession>A0ABP0RAH8</accession>
<keyword evidence="1" id="KW-0507">mRNA processing</keyword>
<dbReference type="InterPro" id="IPR000504">
    <property type="entry name" value="RRM_dom"/>
</dbReference>
<dbReference type="Pfam" id="PF00076">
    <property type="entry name" value="RRM_1"/>
    <property type="match status" value="1"/>
</dbReference>
<feature type="compositionally biased region" description="Basic and acidic residues" evidence="5">
    <location>
        <begin position="160"/>
        <end position="171"/>
    </location>
</feature>
<dbReference type="CDD" id="cd12232">
    <property type="entry name" value="RRM3_U2AF65"/>
    <property type="match status" value="1"/>
</dbReference>
<evidence type="ECO:0000256" key="5">
    <source>
        <dbReference type="SAM" id="MobiDB-lite"/>
    </source>
</evidence>
<keyword evidence="7" id="KW-0687">Ribonucleoprotein</keyword>
<organism evidence="7 8">
    <name type="scientific">Durusdinium trenchii</name>
    <dbReference type="NCBI Taxonomy" id="1381693"/>
    <lineage>
        <taxon>Eukaryota</taxon>
        <taxon>Sar</taxon>
        <taxon>Alveolata</taxon>
        <taxon>Dinophyceae</taxon>
        <taxon>Suessiales</taxon>
        <taxon>Symbiodiniaceae</taxon>
        <taxon>Durusdinium</taxon>
    </lineage>
</organism>
<evidence type="ECO:0000256" key="2">
    <source>
        <dbReference type="ARBA" id="ARBA00022884"/>
    </source>
</evidence>